<accession>A0A8J1US49</accession>
<reference evidence="2" key="1">
    <citation type="submission" date="2022-03" db="EMBL/GenBank/DDBJ databases">
        <authorList>
            <person name="Martin C."/>
        </authorList>
    </citation>
    <scope>NUCLEOTIDE SEQUENCE</scope>
</reference>
<gene>
    <name evidence="2" type="ORF">OFUS_LOCUS7110</name>
</gene>
<evidence type="ECO:0000313" key="3">
    <source>
        <dbReference type="Proteomes" id="UP000749559"/>
    </source>
</evidence>
<dbReference type="Proteomes" id="UP000749559">
    <property type="component" value="Unassembled WGS sequence"/>
</dbReference>
<dbReference type="GO" id="GO:0004090">
    <property type="term" value="F:carbonyl reductase (NADPH) activity"/>
    <property type="evidence" value="ECO:0007669"/>
    <property type="project" value="TreeGrafter"/>
</dbReference>
<proteinExistence type="inferred from homology"/>
<dbReference type="SUPFAM" id="SSF51735">
    <property type="entry name" value="NAD(P)-binding Rossmann-fold domains"/>
    <property type="match status" value="1"/>
</dbReference>
<dbReference type="PANTHER" id="PTHR43943">
    <property type="entry name" value="DEHYDROGENASE/REDUCTASE (SDR FAMILY) MEMBER 4"/>
    <property type="match status" value="1"/>
</dbReference>
<dbReference type="PANTHER" id="PTHR43943:SF2">
    <property type="entry name" value="DEHYDROGENASE_REDUCTASE 4"/>
    <property type="match status" value="1"/>
</dbReference>
<organism evidence="2 3">
    <name type="scientific">Owenia fusiformis</name>
    <name type="common">Polychaete worm</name>
    <dbReference type="NCBI Taxonomy" id="6347"/>
    <lineage>
        <taxon>Eukaryota</taxon>
        <taxon>Metazoa</taxon>
        <taxon>Spiralia</taxon>
        <taxon>Lophotrochozoa</taxon>
        <taxon>Annelida</taxon>
        <taxon>Polychaeta</taxon>
        <taxon>Sedentaria</taxon>
        <taxon>Canalipalpata</taxon>
        <taxon>Sabellida</taxon>
        <taxon>Oweniida</taxon>
        <taxon>Oweniidae</taxon>
        <taxon>Owenia</taxon>
    </lineage>
</organism>
<dbReference type="PRINTS" id="PR00080">
    <property type="entry name" value="SDRFAMILY"/>
</dbReference>
<dbReference type="NCBIfam" id="NF005559">
    <property type="entry name" value="PRK07231.1"/>
    <property type="match status" value="1"/>
</dbReference>
<sequence>MSKAPVRAGGLSGKVAVITAGSTGIGFAIARRLAQDGAHVVISSRNQKHVDDAVKALKEEGLRASGIVCHVGKAEDRLKLINETVRTLGGLDILVSNAAVNPTFGPVLQTTETVWDKIFDVNLKGTFFLIKEAAPHIENRGGGSVILVSSQGGYIPSEFLAAYSVSKTAMLGLTKALVPQLSQMNIRVNAIAPGVIKTNFSGALWKDPSVSDEIAARIPMKRLGVPDECAGAVSFLVSSDASYITGETIVMNGGSQSRL</sequence>
<dbReference type="EMBL" id="CAIIXF020000003">
    <property type="protein sequence ID" value="CAH1780413.1"/>
    <property type="molecule type" value="Genomic_DNA"/>
</dbReference>
<comment type="caution">
    <text evidence="2">The sequence shown here is derived from an EMBL/GenBank/DDBJ whole genome shotgun (WGS) entry which is preliminary data.</text>
</comment>
<dbReference type="OrthoDB" id="5239715at2759"/>
<name>A0A8J1US49_OWEFU</name>
<keyword evidence="3" id="KW-1185">Reference proteome</keyword>
<protein>
    <submittedName>
        <fullName evidence="2">Uncharacterized protein</fullName>
    </submittedName>
</protein>
<dbReference type="InterPro" id="IPR036291">
    <property type="entry name" value="NAD(P)-bd_dom_sf"/>
</dbReference>
<dbReference type="InterPro" id="IPR002347">
    <property type="entry name" value="SDR_fam"/>
</dbReference>
<dbReference type="AlphaFoldDB" id="A0A8J1US49"/>
<dbReference type="PRINTS" id="PR00081">
    <property type="entry name" value="GDHRDH"/>
</dbReference>
<comment type="similarity">
    <text evidence="1">Belongs to the short-chain dehydrogenases/reductases (SDR) family.</text>
</comment>
<evidence type="ECO:0000256" key="1">
    <source>
        <dbReference type="ARBA" id="ARBA00006484"/>
    </source>
</evidence>
<dbReference type="FunFam" id="3.40.50.720:FF:000084">
    <property type="entry name" value="Short-chain dehydrogenase reductase"/>
    <property type="match status" value="1"/>
</dbReference>
<evidence type="ECO:0000313" key="2">
    <source>
        <dbReference type="EMBL" id="CAH1780413.1"/>
    </source>
</evidence>
<dbReference type="Pfam" id="PF13561">
    <property type="entry name" value="adh_short_C2"/>
    <property type="match status" value="1"/>
</dbReference>
<dbReference type="Gene3D" id="3.40.50.720">
    <property type="entry name" value="NAD(P)-binding Rossmann-like Domain"/>
    <property type="match status" value="1"/>
</dbReference>